<sequence length="366" mass="40402">MSDYDEYQRKWRLILGQDAQGADGGPELPARAAGMDATLEALYGSDERKGGLGASSPNVNRWLGDIRKYFPTDTVQLLQRDALERLGLQQMLLEPELLETITPDVNLIGTLLTLKNVLPERSRETARTVVRRVVEEIERQLRHPLQQAFAGRRRSQSRTRRPRPSDIDWDQTIRVNMKHYQPQYRTVLPVSLRGQKRSKASLKHIILLIDQSGSMATSVVYAGVLSCVLASLPSVKTHIVAFDTSVVDLTAQLPDPIELLFALQLGGGTDIGRALKYAEQLNVAPRDTVLVLLSDLFEGGSVPNMLHSVRRLVNTGLTFLPVLALNDQGAPAYDHDVAALLTELGLKPFASTPGAFPEVLARALYG</sequence>
<dbReference type="InterPro" id="IPR008912">
    <property type="entry name" value="Uncharacterised_CoxE"/>
</dbReference>
<dbReference type="InterPro" id="IPR002035">
    <property type="entry name" value="VWF_A"/>
</dbReference>
<feature type="compositionally biased region" description="Basic residues" evidence="1">
    <location>
        <begin position="151"/>
        <end position="162"/>
    </location>
</feature>
<protein>
    <recommendedName>
        <fullName evidence="2">VWFA domain-containing protein</fullName>
    </recommendedName>
</protein>
<evidence type="ECO:0000313" key="4">
    <source>
        <dbReference type="Proteomes" id="UP000837803"/>
    </source>
</evidence>
<evidence type="ECO:0000256" key="1">
    <source>
        <dbReference type="SAM" id="MobiDB-lite"/>
    </source>
</evidence>
<dbReference type="SMART" id="SM00327">
    <property type="entry name" value="VWA"/>
    <property type="match status" value="1"/>
</dbReference>
<comment type="caution">
    <text evidence="3">The sequence shown here is derived from an EMBL/GenBank/DDBJ whole genome shotgun (WGS) entry which is preliminary data.</text>
</comment>
<dbReference type="PANTHER" id="PTHR30634">
    <property type="entry name" value="OUTER MEMBRANE LOLAB LIPOPROTEIN INSERTION APPARATUS"/>
    <property type="match status" value="1"/>
</dbReference>
<dbReference type="Gene3D" id="3.40.50.410">
    <property type="entry name" value="von Willebrand factor, type A domain"/>
    <property type="match status" value="1"/>
</dbReference>
<organism evidence="3 4">
    <name type="scientific">Neolewinella maritima</name>
    <dbReference type="NCBI Taxonomy" id="1383882"/>
    <lineage>
        <taxon>Bacteria</taxon>
        <taxon>Pseudomonadati</taxon>
        <taxon>Bacteroidota</taxon>
        <taxon>Saprospiria</taxon>
        <taxon>Saprospirales</taxon>
        <taxon>Lewinellaceae</taxon>
        <taxon>Neolewinella</taxon>
    </lineage>
</organism>
<dbReference type="RefSeq" id="WP_238749293.1">
    <property type="nucleotide sequence ID" value="NZ_CAKLPZ010000001.1"/>
</dbReference>
<dbReference type="PANTHER" id="PTHR30634:SF16">
    <property type="entry name" value="OUTER-MEMBRANE LIPOPROTEIN LOLB"/>
    <property type="match status" value="1"/>
</dbReference>
<dbReference type="Proteomes" id="UP000837803">
    <property type="component" value="Unassembled WGS sequence"/>
</dbReference>
<dbReference type="InterPro" id="IPR036465">
    <property type="entry name" value="vWFA_dom_sf"/>
</dbReference>
<proteinExistence type="predicted"/>
<feature type="domain" description="VWFA" evidence="2">
    <location>
        <begin position="202"/>
        <end position="364"/>
    </location>
</feature>
<dbReference type="EMBL" id="CAKLPZ010000001">
    <property type="protein sequence ID" value="CAH0999096.1"/>
    <property type="molecule type" value="Genomic_DNA"/>
</dbReference>
<name>A0ABM9AXZ6_9BACT</name>
<dbReference type="Pfam" id="PF05762">
    <property type="entry name" value="VWA_CoxE"/>
    <property type="match status" value="1"/>
</dbReference>
<gene>
    <name evidence="3" type="ORF">LEM8419_00391</name>
</gene>
<keyword evidence="4" id="KW-1185">Reference proteome</keyword>
<reference evidence="3" key="1">
    <citation type="submission" date="2021-12" db="EMBL/GenBank/DDBJ databases">
        <authorList>
            <person name="Rodrigo-Torres L."/>
            <person name="Arahal R. D."/>
            <person name="Lucena T."/>
        </authorList>
    </citation>
    <scope>NUCLEOTIDE SEQUENCE</scope>
    <source>
        <strain evidence="3">CECT 8419</strain>
    </source>
</reference>
<feature type="region of interest" description="Disordered" evidence="1">
    <location>
        <begin position="148"/>
        <end position="168"/>
    </location>
</feature>
<dbReference type="SUPFAM" id="SSF53300">
    <property type="entry name" value="vWA-like"/>
    <property type="match status" value="1"/>
</dbReference>
<evidence type="ECO:0000313" key="3">
    <source>
        <dbReference type="EMBL" id="CAH0999096.1"/>
    </source>
</evidence>
<evidence type="ECO:0000259" key="2">
    <source>
        <dbReference type="SMART" id="SM00327"/>
    </source>
</evidence>
<dbReference type="InterPro" id="IPR050458">
    <property type="entry name" value="LolB"/>
</dbReference>
<accession>A0ABM9AXZ6</accession>